<dbReference type="Gene3D" id="3.60.15.10">
    <property type="entry name" value="Ribonuclease Z/Hydroxyacylglutathione hydrolase-like"/>
    <property type="match status" value="1"/>
</dbReference>
<sequence>MSVSSSHVTSSPKPGEPNRSHTKLPQPVFTTQTVYSFSPNRETLGGTAYLILHTPASDTLTRNNILVDCPAWTEANLDFIAQQGGVKWLVITHRGGSSRVRDWQSRFECEVVLQEQEAYLLPQVETQPFHRDRVLTPSHRLVWTPGHSPGSLCLYSSDQGGILFTGRHLLPTRPQKLEGGAAPLKVSKTFHWPRQLQSIQRLLNEFSAETLSYLCPGANIGFLRGQRSIEQAYDKLASLDFKVLAKTQALL</sequence>
<dbReference type="PANTHER" id="PTHR42773">
    <property type="entry name" value="METALLO-BETA-LACTAMASE-RELATED"/>
    <property type="match status" value="1"/>
</dbReference>
<feature type="domain" description="Metallo-beta-lactamase" evidence="2">
    <location>
        <begin position="45"/>
        <end position="218"/>
    </location>
</feature>
<dbReference type="SMART" id="SM00849">
    <property type="entry name" value="Lactamase_B"/>
    <property type="match status" value="1"/>
</dbReference>
<evidence type="ECO:0000256" key="1">
    <source>
        <dbReference type="SAM" id="MobiDB-lite"/>
    </source>
</evidence>
<protein>
    <submittedName>
        <fullName evidence="3">MBL fold metallo-hydrolase</fullName>
    </submittedName>
</protein>
<comment type="caution">
    <text evidence="3">The sequence shown here is derived from an EMBL/GenBank/DDBJ whole genome shotgun (WGS) entry which is preliminary data.</text>
</comment>
<evidence type="ECO:0000313" key="4">
    <source>
        <dbReference type="Proteomes" id="UP000615026"/>
    </source>
</evidence>
<accession>A0A928WYK9</accession>
<evidence type="ECO:0000313" key="3">
    <source>
        <dbReference type="EMBL" id="MBE9065784.1"/>
    </source>
</evidence>
<proteinExistence type="predicted"/>
<dbReference type="InterPro" id="IPR036866">
    <property type="entry name" value="RibonucZ/Hydroxyglut_hydro"/>
</dbReference>
<name>A0A928WYK9_LEPEC</name>
<dbReference type="SUPFAM" id="SSF56281">
    <property type="entry name" value="Metallo-hydrolase/oxidoreductase"/>
    <property type="match status" value="1"/>
</dbReference>
<dbReference type="PANTHER" id="PTHR42773:SF3">
    <property type="entry name" value="SLR0630 PROTEIN"/>
    <property type="match status" value="1"/>
</dbReference>
<dbReference type="InterPro" id="IPR001279">
    <property type="entry name" value="Metallo-B-lactamas"/>
</dbReference>
<organism evidence="3 4">
    <name type="scientific">Leptolyngbya cf. ectocarpi LEGE 11479</name>
    <dbReference type="NCBI Taxonomy" id="1828722"/>
    <lineage>
        <taxon>Bacteria</taxon>
        <taxon>Bacillati</taxon>
        <taxon>Cyanobacteriota</taxon>
        <taxon>Cyanophyceae</taxon>
        <taxon>Leptolyngbyales</taxon>
        <taxon>Leptolyngbyaceae</taxon>
        <taxon>Leptolyngbya group</taxon>
        <taxon>Leptolyngbya</taxon>
    </lineage>
</organism>
<reference evidence="3" key="1">
    <citation type="submission" date="2020-10" db="EMBL/GenBank/DDBJ databases">
        <authorList>
            <person name="Castelo-Branco R."/>
            <person name="Eusebio N."/>
            <person name="Adriana R."/>
            <person name="Vieira A."/>
            <person name="Brugerolle De Fraissinette N."/>
            <person name="Rezende De Castro R."/>
            <person name="Schneider M.P."/>
            <person name="Vasconcelos V."/>
            <person name="Leao P.N."/>
        </authorList>
    </citation>
    <scope>NUCLEOTIDE SEQUENCE</scope>
    <source>
        <strain evidence="3">LEGE 11479</strain>
    </source>
</reference>
<dbReference type="AlphaFoldDB" id="A0A928WYK9"/>
<evidence type="ECO:0000259" key="2">
    <source>
        <dbReference type="SMART" id="SM00849"/>
    </source>
</evidence>
<keyword evidence="4" id="KW-1185">Reference proteome</keyword>
<feature type="region of interest" description="Disordered" evidence="1">
    <location>
        <begin position="1"/>
        <end position="25"/>
    </location>
</feature>
<dbReference type="Proteomes" id="UP000615026">
    <property type="component" value="Unassembled WGS sequence"/>
</dbReference>
<dbReference type="EMBL" id="JADEXP010000018">
    <property type="protein sequence ID" value="MBE9065784.1"/>
    <property type="molecule type" value="Genomic_DNA"/>
</dbReference>
<gene>
    <name evidence="3" type="ORF">IQ260_03860</name>
</gene>
<feature type="compositionally biased region" description="Low complexity" evidence="1">
    <location>
        <begin position="1"/>
        <end position="11"/>
    </location>
</feature>